<proteinExistence type="predicted"/>
<organism evidence="1 2">
    <name type="scientific">Pseudonocardia eucalypti</name>
    <dbReference type="NCBI Taxonomy" id="648755"/>
    <lineage>
        <taxon>Bacteria</taxon>
        <taxon>Bacillati</taxon>
        <taxon>Actinomycetota</taxon>
        <taxon>Actinomycetes</taxon>
        <taxon>Pseudonocardiales</taxon>
        <taxon>Pseudonocardiaceae</taxon>
        <taxon>Pseudonocardia</taxon>
    </lineage>
</organism>
<name>A0ABP9QLR3_9PSEU</name>
<sequence length="171" mass="17737">MTAPDPAGLAARIDAVLVEVAARAGEPARAAVEDLVRDLMRFYGSGLARMVETMEAGAGPDLVHRVAADPVVGGLLALHDLHPVELSTRLRHALENARRRLGNHGTGIELTGVDGDGMVRVRIPAGCGADTVRDVVEAAVTELAPDTEGVVFDTAPALLTIGMRPSVGTPP</sequence>
<dbReference type="RefSeq" id="WP_185062304.1">
    <property type="nucleotide sequence ID" value="NZ_BAABJP010000030.1"/>
</dbReference>
<dbReference type="EMBL" id="BAABJP010000030">
    <property type="protein sequence ID" value="GAA5164054.1"/>
    <property type="molecule type" value="Genomic_DNA"/>
</dbReference>
<dbReference type="Proteomes" id="UP001428817">
    <property type="component" value="Unassembled WGS sequence"/>
</dbReference>
<dbReference type="InterPro" id="IPR034904">
    <property type="entry name" value="FSCA_dom_sf"/>
</dbReference>
<gene>
    <name evidence="1" type="ORF">GCM10023321_51930</name>
</gene>
<reference evidence="2" key="1">
    <citation type="journal article" date="2019" name="Int. J. Syst. Evol. Microbiol.">
        <title>The Global Catalogue of Microorganisms (GCM) 10K type strain sequencing project: providing services to taxonomists for standard genome sequencing and annotation.</title>
        <authorList>
            <consortium name="The Broad Institute Genomics Platform"/>
            <consortium name="The Broad Institute Genome Sequencing Center for Infectious Disease"/>
            <person name="Wu L."/>
            <person name="Ma J."/>
        </authorList>
    </citation>
    <scope>NUCLEOTIDE SEQUENCE [LARGE SCALE GENOMIC DNA]</scope>
    <source>
        <strain evidence="2">JCM 18303</strain>
    </source>
</reference>
<keyword evidence="2" id="KW-1185">Reference proteome</keyword>
<protein>
    <submittedName>
        <fullName evidence="1">NifU family protein</fullName>
    </submittedName>
</protein>
<comment type="caution">
    <text evidence="1">The sequence shown here is derived from an EMBL/GenBank/DDBJ whole genome shotgun (WGS) entry which is preliminary data.</text>
</comment>
<evidence type="ECO:0000313" key="1">
    <source>
        <dbReference type="EMBL" id="GAA5164054.1"/>
    </source>
</evidence>
<dbReference type="SUPFAM" id="SSF117916">
    <property type="entry name" value="Fe-S cluster assembly (FSCA) domain-like"/>
    <property type="match status" value="1"/>
</dbReference>
<evidence type="ECO:0000313" key="2">
    <source>
        <dbReference type="Proteomes" id="UP001428817"/>
    </source>
</evidence>
<accession>A0ABP9QLR3</accession>